<dbReference type="RefSeq" id="WP_188564664.1">
    <property type="nucleotide sequence ID" value="NZ_BMED01000001.1"/>
</dbReference>
<protein>
    <recommendedName>
        <fullName evidence="1">RES domain-containing protein</fullName>
    </recommendedName>
</protein>
<dbReference type="SMART" id="SM00953">
    <property type="entry name" value="RES"/>
    <property type="match status" value="1"/>
</dbReference>
<keyword evidence="3" id="KW-1185">Reference proteome</keyword>
<reference evidence="2" key="1">
    <citation type="journal article" date="2014" name="Int. J. Syst. Evol. Microbiol.">
        <title>Complete genome sequence of Corynebacterium casei LMG S-19264T (=DSM 44701T), isolated from a smear-ripened cheese.</title>
        <authorList>
            <consortium name="US DOE Joint Genome Institute (JGI-PGF)"/>
            <person name="Walter F."/>
            <person name="Albersmeier A."/>
            <person name="Kalinowski J."/>
            <person name="Ruckert C."/>
        </authorList>
    </citation>
    <scope>NUCLEOTIDE SEQUENCE</scope>
    <source>
        <strain evidence="2">CGMCC 1.10998</strain>
    </source>
</reference>
<evidence type="ECO:0000259" key="1">
    <source>
        <dbReference type="SMART" id="SM00953"/>
    </source>
</evidence>
<gene>
    <name evidence="2" type="ORF">GCM10011396_08010</name>
</gene>
<dbReference type="EMBL" id="BMED01000001">
    <property type="protein sequence ID" value="GGC63449.1"/>
    <property type="molecule type" value="Genomic_DNA"/>
</dbReference>
<reference evidence="2" key="2">
    <citation type="submission" date="2020-09" db="EMBL/GenBank/DDBJ databases">
        <authorList>
            <person name="Sun Q."/>
            <person name="Zhou Y."/>
        </authorList>
    </citation>
    <scope>NUCLEOTIDE SEQUENCE</scope>
    <source>
        <strain evidence="2">CGMCC 1.10998</strain>
    </source>
</reference>
<organism evidence="2 3">
    <name type="scientific">Undibacterium terreum</name>
    <dbReference type="NCBI Taxonomy" id="1224302"/>
    <lineage>
        <taxon>Bacteria</taxon>
        <taxon>Pseudomonadati</taxon>
        <taxon>Pseudomonadota</taxon>
        <taxon>Betaproteobacteria</taxon>
        <taxon>Burkholderiales</taxon>
        <taxon>Oxalobacteraceae</taxon>
        <taxon>Undibacterium</taxon>
    </lineage>
</organism>
<evidence type="ECO:0000313" key="3">
    <source>
        <dbReference type="Proteomes" id="UP000637423"/>
    </source>
</evidence>
<feature type="domain" description="RES" evidence="1">
    <location>
        <begin position="22"/>
        <end position="166"/>
    </location>
</feature>
<name>A0A916XCH9_9BURK</name>
<proteinExistence type="predicted"/>
<accession>A0A916XCH9</accession>
<dbReference type="InterPro" id="IPR014914">
    <property type="entry name" value="RES_dom"/>
</dbReference>
<dbReference type="Proteomes" id="UP000637423">
    <property type="component" value="Unassembled WGS sequence"/>
</dbReference>
<comment type="caution">
    <text evidence="2">The sequence shown here is derived from an EMBL/GenBank/DDBJ whole genome shotgun (WGS) entry which is preliminary data.</text>
</comment>
<dbReference type="Pfam" id="PF08808">
    <property type="entry name" value="RES"/>
    <property type="match status" value="1"/>
</dbReference>
<evidence type="ECO:0000313" key="2">
    <source>
        <dbReference type="EMBL" id="GGC63449.1"/>
    </source>
</evidence>
<dbReference type="AlphaFoldDB" id="A0A916XCH9"/>
<sequence>MILTSLTSLAYRIHVPRYASTPTSGAGAATHGGRLNRIGVNALYLSLEPETALAEYRQTSNLLPPGLIVSYELVVEPLVDFRNGPSAAFDPLWNDFNCDWRKLYFNDHIEPPTWIIGDMVIAAGAKGIIFKSVINNGGDHGDNSSIGTNVVLYNDMLAASDKLSVYDPQNTLPANQDSWK</sequence>